<reference evidence="5 6" key="1">
    <citation type="submission" date="2022-03" db="EMBL/GenBank/DDBJ databases">
        <title>Isotopic signatures of nitrous oxide derived from detoxification processes.</title>
        <authorList>
            <person name="Behrendt U."/>
            <person name="Buchen C."/>
            <person name="Well R."/>
            <person name="Ulrich A."/>
            <person name="Rohe L."/>
            <person name="Kolb S."/>
            <person name="Schloter M."/>
            <person name="Horn M.A."/>
            <person name="Augustin J."/>
        </authorList>
    </citation>
    <scope>NUCLEOTIDE SEQUENCE [LARGE SCALE GENOMIC DNA]</scope>
    <source>
        <strain evidence="5 6">S4-C24</strain>
    </source>
</reference>
<name>A0ABY3WB63_9MICC</name>
<dbReference type="PRINTS" id="PR00038">
    <property type="entry name" value="HTHLUXR"/>
</dbReference>
<accession>A0ABY3WB63</accession>
<dbReference type="SMART" id="SM00421">
    <property type="entry name" value="HTH_LUXR"/>
    <property type="match status" value="1"/>
</dbReference>
<keyword evidence="1" id="KW-0805">Transcription regulation</keyword>
<dbReference type="PROSITE" id="PS50043">
    <property type="entry name" value="HTH_LUXR_2"/>
    <property type="match status" value="1"/>
</dbReference>
<evidence type="ECO:0000256" key="2">
    <source>
        <dbReference type="ARBA" id="ARBA00023125"/>
    </source>
</evidence>
<keyword evidence="3" id="KW-0804">Transcription</keyword>
<dbReference type="CDD" id="cd06170">
    <property type="entry name" value="LuxR_C_like"/>
    <property type="match status" value="1"/>
</dbReference>
<dbReference type="InterPro" id="IPR000792">
    <property type="entry name" value="Tscrpt_reg_LuxR_C"/>
</dbReference>
<dbReference type="Proteomes" id="UP000829069">
    <property type="component" value="Chromosome"/>
</dbReference>
<dbReference type="SUPFAM" id="SSF52540">
    <property type="entry name" value="P-loop containing nucleoside triphosphate hydrolases"/>
    <property type="match status" value="1"/>
</dbReference>
<dbReference type="InterPro" id="IPR016032">
    <property type="entry name" value="Sig_transdc_resp-reg_C-effctor"/>
</dbReference>
<dbReference type="InterPro" id="IPR027417">
    <property type="entry name" value="P-loop_NTPase"/>
</dbReference>
<dbReference type="SUPFAM" id="SSF46894">
    <property type="entry name" value="C-terminal effector domain of the bipartite response regulators"/>
    <property type="match status" value="1"/>
</dbReference>
<evidence type="ECO:0000313" key="6">
    <source>
        <dbReference type="Proteomes" id="UP000829069"/>
    </source>
</evidence>
<dbReference type="EMBL" id="CP093326">
    <property type="protein sequence ID" value="UNK44974.1"/>
    <property type="molecule type" value="Genomic_DNA"/>
</dbReference>
<evidence type="ECO:0000256" key="1">
    <source>
        <dbReference type="ARBA" id="ARBA00023015"/>
    </source>
</evidence>
<keyword evidence="2" id="KW-0238">DNA-binding</keyword>
<proteinExistence type="predicted"/>
<dbReference type="PANTHER" id="PTHR44688">
    <property type="entry name" value="DNA-BINDING TRANSCRIPTIONAL ACTIVATOR DEVR_DOSR"/>
    <property type="match status" value="1"/>
</dbReference>
<evidence type="ECO:0000313" key="5">
    <source>
        <dbReference type="EMBL" id="UNK44974.1"/>
    </source>
</evidence>
<feature type="domain" description="HTH luxR-type" evidence="4">
    <location>
        <begin position="827"/>
        <end position="890"/>
    </location>
</feature>
<dbReference type="InterPro" id="IPR036388">
    <property type="entry name" value="WH-like_DNA-bd_sf"/>
</dbReference>
<dbReference type="PANTHER" id="PTHR44688:SF16">
    <property type="entry name" value="DNA-BINDING TRANSCRIPTIONAL ACTIVATOR DEVR_DOSR"/>
    <property type="match status" value="1"/>
</dbReference>
<evidence type="ECO:0000256" key="3">
    <source>
        <dbReference type="ARBA" id="ARBA00023163"/>
    </source>
</evidence>
<keyword evidence="6" id="KW-1185">Reference proteome</keyword>
<protein>
    <submittedName>
        <fullName evidence="5">LuxR C-terminal-related transcriptional regulator</fullName>
    </submittedName>
</protein>
<dbReference type="Gene3D" id="1.10.10.10">
    <property type="entry name" value="Winged helix-like DNA-binding domain superfamily/Winged helix DNA-binding domain"/>
    <property type="match status" value="1"/>
</dbReference>
<dbReference type="RefSeq" id="WP_241913295.1">
    <property type="nucleotide sequence ID" value="NZ_CP093326.1"/>
</dbReference>
<dbReference type="PROSITE" id="PS00622">
    <property type="entry name" value="HTH_LUXR_1"/>
    <property type="match status" value="1"/>
</dbReference>
<dbReference type="Pfam" id="PF00196">
    <property type="entry name" value="GerE"/>
    <property type="match status" value="1"/>
</dbReference>
<gene>
    <name evidence="5" type="ORF">MNQ99_13560</name>
</gene>
<sequence>MTPFGAGDDAFIGRAVLREDVRGSLVSDVVDGAVVVADAGMGKSALVRLVLKNPVDRSLPLWIQGSPVLKSVPFGAMAPHLFLEASADTLSALTVLRGFREFLEAVQTDYGVRPVVVVDDAQYLDEDSALLLAQLTAAKEVRLVVLTRSITGLPHDLLALSKDGLLRRVDLPPLTAAEAHRLCAAHLGGDVLPSASRYFHAAARGNPMLVKLLVNRSRGVGHLLQRNGVWVLSGAPPKPGRLIGDLVQAQLSSRTVSERMLLETVGLGEPVPLSALLAIGDPSAVDALENDGLITHEDCSTGLTRLTQPMVGAVIRETVPIGRRMALRNALMQVYDPEDEPAGSTLRWVEWSLDCGSPVSPSGLLRAAAEANQRCDPDFAIRAVTNITDPELTVEAGVELACAKMLRNELDASEELLGGLISAATSLTAAEAAAWTSAQFLYAAKKPGSWVGNYAVEWRTVIERIAGESDSDASAEHLNDARLSNKLLECYALNCEGLYSNSLAQLAAVVEQNDIAPVNRMLALALVGEALGLSGNIESGIQASIEAMQLLAAGGRATEVHTGLVLCRHLELLILGGRWEQIEDVFASYPFTEPWAWNHFGGIIGLTQARVLCRQGRFDLALPQISMSIEALHQNDMEQLLPLALGMGAYAAAVCGERELAEQYSAELEGTRAAGHAHTLMLGRCYGVAARAAMDEKSAELMELADRVADQGMVAVEMHALELGLHLGFPHILRRLVGTELDDEGMDRRILAQIAKAHVEGDLEALASAAANAKDAGFTLIAAACLENALVCAQDLPRHPKLAKLRREIIAAREQLSEVAKPVPAKAAGALPELTRRESAIAALVRSGASNKEIASELAVSTRTVEGHLYRMFSKLGISRREELPKLIGR</sequence>
<evidence type="ECO:0000259" key="4">
    <source>
        <dbReference type="PROSITE" id="PS50043"/>
    </source>
</evidence>
<organism evidence="5 6">
    <name type="scientific">Arthrobacter sulfonylureivorans</name>
    <dbReference type="NCBI Taxonomy" id="2486855"/>
    <lineage>
        <taxon>Bacteria</taxon>
        <taxon>Bacillati</taxon>
        <taxon>Actinomycetota</taxon>
        <taxon>Actinomycetes</taxon>
        <taxon>Micrococcales</taxon>
        <taxon>Micrococcaceae</taxon>
        <taxon>Arthrobacter</taxon>
    </lineage>
</organism>